<dbReference type="GO" id="GO:0045505">
    <property type="term" value="F:dynein intermediate chain binding"/>
    <property type="evidence" value="ECO:0007669"/>
    <property type="project" value="InterPro"/>
</dbReference>
<evidence type="ECO:0000259" key="16">
    <source>
        <dbReference type="Pfam" id="PF18199"/>
    </source>
</evidence>
<keyword evidence="7" id="KW-0243">Dynein</keyword>
<dbReference type="AlphaFoldDB" id="A0A6G0J3K5"/>
<comment type="subcellular location">
    <subcellularLocation>
        <location evidence="1">Cytoplasm</location>
        <location evidence="1">Cytoskeleton</location>
        <location evidence="1">Cilium axoneme</location>
    </subcellularLocation>
</comment>
<dbReference type="Gene3D" id="1.20.1270.280">
    <property type="match status" value="1"/>
</dbReference>
<reference evidence="17 18" key="1">
    <citation type="submission" date="2019-07" db="EMBL/GenBank/DDBJ databases">
        <title>Chromosome genome assembly for large yellow croaker.</title>
        <authorList>
            <person name="Xiao S."/>
        </authorList>
    </citation>
    <scope>NUCLEOTIDE SEQUENCE [LARGE SCALE GENOMIC DNA]</scope>
    <source>
        <strain evidence="17">JMULYC20181020</strain>
        <tissue evidence="17">Muscle</tissue>
    </source>
</reference>
<dbReference type="EMBL" id="REGW02000003">
    <property type="protein sequence ID" value="KAE8298052.1"/>
    <property type="molecule type" value="Genomic_DNA"/>
</dbReference>
<evidence type="ECO:0000256" key="9">
    <source>
        <dbReference type="ARBA" id="ARBA00023069"/>
    </source>
</evidence>
<evidence type="ECO:0000256" key="8">
    <source>
        <dbReference type="ARBA" id="ARBA00023054"/>
    </source>
</evidence>
<dbReference type="Pfam" id="PF18199">
    <property type="entry name" value="Dynein_C"/>
    <property type="match status" value="1"/>
</dbReference>
<evidence type="ECO:0000256" key="1">
    <source>
        <dbReference type="ARBA" id="ARBA00004430"/>
    </source>
</evidence>
<dbReference type="FunFam" id="1.20.1270.280:FF:000001">
    <property type="entry name" value="dynein heavy chain 7, axonemal"/>
    <property type="match status" value="1"/>
</dbReference>
<keyword evidence="10" id="KW-0505">Motor protein</keyword>
<dbReference type="InterPro" id="IPR041228">
    <property type="entry name" value="Dynein_C"/>
</dbReference>
<evidence type="ECO:0000256" key="11">
    <source>
        <dbReference type="ARBA" id="ARBA00023212"/>
    </source>
</evidence>
<evidence type="ECO:0000256" key="5">
    <source>
        <dbReference type="ARBA" id="ARBA00022741"/>
    </source>
</evidence>
<evidence type="ECO:0000259" key="15">
    <source>
        <dbReference type="Pfam" id="PF18198"/>
    </source>
</evidence>
<dbReference type="Gene3D" id="6.10.140.1060">
    <property type="match status" value="1"/>
</dbReference>
<evidence type="ECO:0000256" key="4">
    <source>
        <dbReference type="ARBA" id="ARBA00022701"/>
    </source>
</evidence>
<evidence type="ECO:0000259" key="13">
    <source>
        <dbReference type="Pfam" id="PF03028"/>
    </source>
</evidence>
<dbReference type="Proteomes" id="UP000424527">
    <property type="component" value="Unassembled WGS sequence"/>
</dbReference>
<dbReference type="GO" id="GO:0051959">
    <property type="term" value="F:dynein light intermediate chain binding"/>
    <property type="evidence" value="ECO:0007669"/>
    <property type="project" value="InterPro"/>
</dbReference>
<keyword evidence="5" id="KW-0547">Nucleotide-binding</keyword>
<feature type="domain" description="Dynein heavy chain ATP-binding dynein motor region" evidence="14">
    <location>
        <begin position="1"/>
        <end position="104"/>
    </location>
</feature>
<dbReference type="GO" id="GO:0008569">
    <property type="term" value="F:minus-end-directed microtubule motor activity"/>
    <property type="evidence" value="ECO:0007669"/>
    <property type="project" value="InterPro"/>
</dbReference>
<accession>A0A6G0J3K5</accession>
<evidence type="ECO:0000256" key="12">
    <source>
        <dbReference type="ARBA" id="ARBA00023273"/>
    </source>
</evidence>
<evidence type="ECO:0000259" key="14">
    <source>
        <dbReference type="Pfam" id="PF12781"/>
    </source>
</evidence>
<comment type="caution">
    <text evidence="17">The sequence shown here is derived from an EMBL/GenBank/DDBJ whole genome shotgun (WGS) entry which is preliminary data.</text>
</comment>
<feature type="domain" description="Dynein heavy chain region D6 P-loop" evidence="13">
    <location>
        <begin position="348"/>
        <end position="461"/>
    </location>
</feature>
<sequence>MYITTKLPNPHYSPEVSTNVTLINFTLSPSGLEDQLLGQVVAEERPDLEEAKNHLIISNAKMKQELKEIEDEILFRLSSTEGNPVDDEELIQVLGASKIKAGEIKAKVAVAEKTEQDIDTTRLEYVPVAVRTQILFFCVSDLSNVDPMYQYSLEWFLGIFIAGIADSQTADTVKERIGNINEFFTFSLYSNVCRSLFEKHKLMFAFLLCARIMMNENKIDMTEWRYLLSGGMPVQELINPAGSWLSERGWQDILSLSALDNFYNMAERFTEHLQGFKRIFDSNQPHREPLPGEWDTKLDSFQKLLVLRCLRADCLIQGLQDFVSAHLGQRFIEPQTSDLSVVFKESSPFTPLIFVLSPGCDPAADLYKFADVMQFSKKMSAISLGQGQGPWAEIMMHAAMESGQWVFFQNCHLAPSWMPALETLIGNINPAKVHKDFRLWLTSLPSNKFPVSILQNGSKMTIEPPKGIKANLQKTYLRLTNDFISTSTKTTQLKSLLLSLCLFHGIALERRKFGPLGFNIPYEFTDGDLNICISQLKMFLDEYQDTPYKVLKYTAGEINYGGRVTDDWDRRCLLSVLEDFYSPSVLIDDHVYSSSGVYRQIDTSLDIKGYLAYIRGLPINDTPEIFGLHDNANISFAQNEAFSLLGAVIRLQPRAASAGGKTREEIVEEIVGGIVEKIPQPFRVQEVMEKYPVLYEESMNTVLIQEVIRYNNLLAVISKSLSDIVKALKGLVVMSSELELMANSLFKNMVPDMWKAKAYPSLKPLASWVSDLLQRINFLQRWIHNGIPPVFWISGFFFPQAFLTGTLQNYARRSGTAIDTIGFDFKVIMKSGTEITEKPNSGCYIHGLFLEGARWDNETGQVTESRPKELHTEMAVIWLIPEPNRKPPTSGVYVCPIYKTLTRAGTLSTTGHSTNYVMSVELPTHQSQRHWIKRGVALICALDY</sequence>
<dbReference type="FunFam" id="3.40.50.300:FF:000362">
    <property type="entry name" value="Dynein, axonemal, heavy chain 6"/>
    <property type="match status" value="1"/>
</dbReference>
<dbReference type="FunFam" id="1.10.8.720:FF:000001">
    <property type="entry name" value="dynein heavy chain 7, axonemal"/>
    <property type="match status" value="1"/>
</dbReference>
<evidence type="ECO:0000256" key="3">
    <source>
        <dbReference type="ARBA" id="ARBA00022490"/>
    </source>
</evidence>
<dbReference type="Pfam" id="PF03028">
    <property type="entry name" value="Dynein_heavy"/>
    <property type="match status" value="1"/>
</dbReference>
<keyword evidence="12" id="KW-0966">Cell projection</keyword>
<evidence type="ECO:0000256" key="7">
    <source>
        <dbReference type="ARBA" id="ARBA00023017"/>
    </source>
</evidence>
<evidence type="ECO:0000313" key="17">
    <source>
        <dbReference type="EMBL" id="KAE8298052.1"/>
    </source>
</evidence>
<keyword evidence="4" id="KW-0493">Microtubule</keyword>
<dbReference type="PANTHER" id="PTHR22878:SF73">
    <property type="entry name" value="DYNEIN AXONEMAL HEAVY CHAIN 1"/>
    <property type="match status" value="1"/>
</dbReference>
<dbReference type="GO" id="GO:0005930">
    <property type="term" value="C:axoneme"/>
    <property type="evidence" value="ECO:0007669"/>
    <property type="project" value="UniProtKB-SubCell"/>
</dbReference>
<dbReference type="InterPro" id="IPR026983">
    <property type="entry name" value="DHC"/>
</dbReference>
<dbReference type="Gene3D" id="3.40.50.300">
    <property type="entry name" value="P-loop containing nucleotide triphosphate hydrolases"/>
    <property type="match status" value="2"/>
</dbReference>
<dbReference type="GO" id="GO:0030286">
    <property type="term" value="C:dynein complex"/>
    <property type="evidence" value="ECO:0007669"/>
    <property type="project" value="UniProtKB-KW"/>
</dbReference>
<keyword evidence="6" id="KW-0067">ATP-binding</keyword>
<dbReference type="FunFam" id="3.10.490.20:FF:000001">
    <property type="entry name" value="dynein heavy chain 7, axonemal"/>
    <property type="match status" value="1"/>
</dbReference>
<keyword evidence="18" id="KW-1185">Reference proteome</keyword>
<gene>
    <name evidence="17" type="ORF">D5F01_LYC02539</name>
</gene>
<keyword evidence="11" id="KW-0206">Cytoskeleton</keyword>
<dbReference type="FunFam" id="1.10.8.1220:FF:000001">
    <property type="entry name" value="Dynein axonemal heavy chain 5"/>
    <property type="match status" value="1"/>
</dbReference>
<comment type="similarity">
    <text evidence="2">Belongs to the dynein heavy chain family.</text>
</comment>
<evidence type="ECO:0000313" key="18">
    <source>
        <dbReference type="Proteomes" id="UP000424527"/>
    </source>
</evidence>
<dbReference type="InterPro" id="IPR042219">
    <property type="entry name" value="AAA_lid_11_sf"/>
</dbReference>
<feature type="domain" description="Dynein heavy chain AAA lid" evidence="15">
    <location>
        <begin position="494"/>
        <end position="632"/>
    </location>
</feature>
<keyword evidence="9" id="KW-0969">Cilium</keyword>
<dbReference type="Gene3D" id="1.10.8.720">
    <property type="entry name" value="Region D6 of dynein motor"/>
    <property type="match status" value="1"/>
</dbReference>
<keyword evidence="3" id="KW-0963">Cytoplasm</keyword>
<evidence type="ECO:0000256" key="10">
    <source>
        <dbReference type="ARBA" id="ARBA00023175"/>
    </source>
</evidence>
<dbReference type="InterPro" id="IPR041658">
    <property type="entry name" value="AAA_lid_11"/>
</dbReference>
<dbReference type="InterPro" id="IPR043160">
    <property type="entry name" value="Dynein_C_barrel"/>
</dbReference>
<dbReference type="InterPro" id="IPR027417">
    <property type="entry name" value="P-loop_NTPase"/>
</dbReference>
<keyword evidence="8" id="KW-0175">Coiled coil</keyword>
<dbReference type="GO" id="GO:0005524">
    <property type="term" value="F:ATP binding"/>
    <property type="evidence" value="ECO:0007669"/>
    <property type="project" value="UniProtKB-KW"/>
</dbReference>
<dbReference type="PANTHER" id="PTHR22878">
    <property type="entry name" value="DYNEIN HEAVY CHAIN 6, AXONEMAL-LIKE-RELATED"/>
    <property type="match status" value="1"/>
</dbReference>
<dbReference type="Pfam" id="PF12781">
    <property type="entry name" value="AAA_9"/>
    <property type="match status" value="1"/>
</dbReference>
<protein>
    <submittedName>
        <fullName evidence="17">Dynein heavy chain 1</fullName>
    </submittedName>
</protein>
<dbReference type="InterPro" id="IPR004273">
    <property type="entry name" value="Dynein_heavy_D6_P-loop"/>
</dbReference>
<dbReference type="Pfam" id="PF18198">
    <property type="entry name" value="AAA_lid_11"/>
    <property type="match status" value="1"/>
</dbReference>
<feature type="domain" description="Dynein heavy chain C-terminal" evidence="16">
    <location>
        <begin position="638"/>
        <end position="940"/>
    </location>
</feature>
<name>A0A6G0J3K5_LARCR</name>
<dbReference type="Gene3D" id="3.10.490.20">
    <property type="match status" value="1"/>
</dbReference>
<dbReference type="GO" id="GO:0007018">
    <property type="term" value="P:microtubule-based movement"/>
    <property type="evidence" value="ECO:0007669"/>
    <property type="project" value="InterPro"/>
</dbReference>
<proteinExistence type="inferred from homology"/>
<organism evidence="17 18">
    <name type="scientific">Larimichthys crocea</name>
    <name type="common">Large yellow croaker</name>
    <name type="synonym">Pseudosciaena crocea</name>
    <dbReference type="NCBI Taxonomy" id="215358"/>
    <lineage>
        <taxon>Eukaryota</taxon>
        <taxon>Metazoa</taxon>
        <taxon>Chordata</taxon>
        <taxon>Craniata</taxon>
        <taxon>Vertebrata</taxon>
        <taxon>Euteleostomi</taxon>
        <taxon>Actinopterygii</taxon>
        <taxon>Neopterygii</taxon>
        <taxon>Teleostei</taxon>
        <taxon>Neoteleostei</taxon>
        <taxon>Acanthomorphata</taxon>
        <taxon>Eupercaria</taxon>
        <taxon>Sciaenidae</taxon>
        <taxon>Larimichthys</taxon>
    </lineage>
</organism>
<dbReference type="Gene3D" id="1.10.8.1220">
    <property type="match status" value="1"/>
</dbReference>
<dbReference type="InterPro" id="IPR035706">
    <property type="entry name" value="AAA_9"/>
</dbReference>
<dbReference type="GO" id="GO:0005874">
    <property type="term" value="C:microtubule"/>
    <property type="evidence" value="ECO:0007669"/>
    <property type="project" value="UniProtKB-KW"/>
</dbReference>
<evidence type="ECO:0000256" key="6">
    <source>
        <dbReference type="ARBA" id="ARBA00022840"/>
    </source>
</evidence>
<evidence type="ECO:0000256" key="2">
    <source>
        <dbReference type="ARBA" id="ARBA00008887"/>
    </source>
</evidence>